<keyword evidence="1" id="KW-0812">Transmembrane</keyword>
<dbReference type="OrthoDB" id="2657315at2"/>
<organism evidence="2 3">
    <name type="scientific">Paenibacillus glucanolyticus</name>
    <dbReference type="NCBI Taxonomy" id="59843"/>
    <lineage>
        <taxon>Bacteria</taxon>
        <taxon>Bacillati</taxon>
        <taxon>Bacillota</taxon>
        <taxon>Bacilli</taxon>
        <taxon>Bacillales</taxon>
        <taxon>Paenibacillaceae</taxon>
        <taxon>Paenibacillus</taxon>
    </lineage>
</organism>
<name>A0A163LYE0_9BACL</name>
<keyword evidence="3" id="KW-1185">Reference proteome</keyword>
<feature type="transmembrane region" description="Helical" evidence="1">
    <location>
        <begin position="63"/>
        <end position="80"/>
    </location>
</feature>
<gene>
    <name evidence="2" type="ORF">AWU65_22930</name>
</gene>
<protein>
    <recommendedName>
        <fullName evidence="4">DUF4181 domain-containing protein</fullName>
    </recommendedName>
</protein>
<evidence type="ECO:0000256" key="1">
    <source>
        <dbReference type="SAM" id="Phobius"/>
    </source>
</evidence>
<keyword evidence="1" id="KW-0472">Membrane</keyword>
<dbReference type="Proteomes" id="UP000076796">
    <property type="component" value="Unassembled WGS sequence"/>
</dbReference>
<dbReference type="InterPro" id="IPR025441">
    <property type="entry name" value="DUF4181"/>
</dbReference>
<proteinExistence type="predicted"/>
<accession>A0A163LYE0</accession>
<dbReference type="Pfam" id="PF13789">
    <property type="entry name" value="DUF4181"/>
    <property type="match status" value="1"/>
</dbReference>
<evidence type="ECO:0008006" key="4">
    <source>
        <dbReference type="Google" id="ProtNLM"/>
    </source>
</evidence>
<feature type="transmembrane region" description="Helical" evidence="1">
    <location>
        <begin position="39"/>
        <end position="57"/>
    </location>
</feature>
<evidence type="ECO:0000313" key="2">
    <source>
        <dbReference type="EMBL" id="KZS48581.1"/>
    </source>
</evidence>
<feature type="transmembrane region" description="Helical" evidence="1">
    <location>
        <begin position="92"/>
        <end position="114"/>
    </location>
</feature>
<keyword evidence="1" id="KW-1133">Transmembrane helix</keyword>
<dbReference type="EMBL" id="LWMH01000001">
    <property type="protein sequence ID" value="KZS48581.1"/>
    <property type="molecule type" value="Genomic_DNA"/>
</dbReference>
<dbReference type="STRING" id="59843.A3958_22190"/>
<dbReference type="AlphaFoldDB" id="A0A163LYE0"/>
<reference evidence="2" key="1">
    <citation type="journal article" date="2016" name="Genome Announc.">
        <title>Draft genomes of two strains of Paenibacillus glucanolyticus with capability to degrade lignocellulose.</title>
        <authorList>
            <person name="Mathews S.L."/>
            <person name="Pawlak J."/>
            <person name="Grunden A.M."/>
        </authorList>
    </citation>
    <scope>NUCLEOTIDE SEQUENCE [LARGE SCALE GENOMIC DNA]</scope>
    <source>
        <strain evidence="2">SLM1</strain>
    </source>
</reference>
<sequence>MEGLYSFMLLTIMVVQWIQYKVTDVGEEEMRDTPGYKRYLIGSWILMIVIIALIWMIDRSEPYPLWPFLVTLAFCFRGYMEWKHIPEARRHRVSMILATISFSFTGLMILILLLKY</sequence>
<dbReference type="KEGG" id="pglu:A3958_22190"/>
<evidence type="ECO:0000313" key="3">
    <source>
        <dbReference type="Proteomes" id="UP000076796"/>
    </source>
</evidence>
<comment type="caution">
    <text evidence="2">The sequence shown here is derived from an EMBL/GenBank/DDBJ whole genome shotgun (WGS) entry which is preliminary data.</text>
</comment>